<dbReference type="Proteomes" id="UP001589647">
    <property type="component" value="Unassembled WGS sequence"/>
</dbReference>
<keyword evidence="1" id="KW-0732">Signal</keyword>
<evidence type="ECO:0000313" key="2">
    <source>
        <dbReference type="EMBL" id="MFB9200965.1"/>
    </source>
</evidence>
<organism evidence="2 3">
    <name type="scientific">Nonomuraea spiralis</name>
    <dbReference type="NCBI Taxonomy" id="46182"/>
    <lineage>
        <taxon>Bacteria</taxon>
        <taxon>Bacillati</taxon>
        <taxon>Actinomycetota</taxon>
        <taxon>Actinomycetes</taxon>
        <taxon>Streptosporangiales</taxon>
        <taxon>Streptosporangiaceae</taxon>
        <taxon>Nonomuraea</taxon>
    </lineage>
</organism>
<dbReference type="PROSITE" id="PS51257">
    <property type="entry name" value="PROKAR_LIPOPROTEIN"/>
    <property type="match status" value="1"/>
</dbReference>
<feature type="signal peptide" evidence="1">
    <location>
        <begin position="1"/>
        <end position="22"/>
    </location>
</feature>
<dbReference type="EMBL" id="JBHMEI010000003">
    <property type="protein sequence ID" value="MFB9200965.1"/>
    <property type="molecule type" value="Genomic_DNA"/>
</dbReference>
<evidence type="ECO:0000256" key="1">
    <source>
        <dbReference type="SAM" id="SignalP"/>
    </source>
</evidence>
<reference evidence="2 3" key="1">
    <citation type="submission" date="2024-09" db="EMBL/GenBank/DDBJ databases">
        <authorList>
            <person name="Sun Q."/>
            <person name="Mori K."/>
        </authorList>
    </citation>
    <scope>NUCLEOTIDE SEQUENCE [LARGE SCALE GENOMIC DNA]</scope>
    <source>
        <strain evidence="2 3">CCM 3426</strain>
    </source>
</reference>
<dbReference type="RefSeq" id="WP_189646815.1">
    <property type="nucleotide sequence ID" value="NZ_BMRC01000003.1"/>
</dbReference>
<protein>
    <submittedName>
        <fullName evidence="2">Uncharacterized protein</fullName>
    </submittedName>
</protein>
<sequence length="154" mass="16293">MRLAGRSVVISAVLFCVGVAAACTSAGQPSFEEAARRLTADTDALLAASTLTVSPAHRSDETEDRSCLPGQVRRLVQAEGEAADAPDGLLLTLQDMGYDQIVDDLDLRDESTGVSIVRNPETNLTFELTVLDGPNVRIVGRTTCYTPANESTAP</sequence>
<evidence type="ECO:0000313" key="3">
    <source>
        <dbReference type="Proteomes" id="UP001589647"/>
    </source>
</evidence>
<comment type="caution">
    <text evidence="2">The sequence shown here is derived from an EMBL/GenBank/DDBJ whole genome shotgun (WGS) entry which is preliminary data.</text>
</comment>
<accession>A0ABV5IA80</accession>
<keyword evidence="3" id="KW-1185">Reference proteome</keyword>
<name>A0ABV5IA80_9ACTN</name>
<feature type="chain" id="PRO_5047183987" evidence="1">
    <location>
        <begin position="23"/>
        <end position="154"/>
    </location>
</feature>
<proteinExistence type="predicted"/>
<gene>
    <name evidence="2" type="ORF">ACFFV7_07165</name>
</gene>